<evidence type="ECO:0000313" key="2">
    <source>
        <dbReference type="EMBL" id="GFO10598.1"/>
    </source>
</evidence>
<keyword evidence="3" id="KW-1185">Reference proteome</keyword>
<organism evidence="2 3">
    <name type="scientific">Plakobranchus ocellatus</name>
    <dbReference type="NCBI Taxonomy" id="259542"/>
    <lineage>
        <taxon>Eukaryota</taxon>
        <taxon>Metazoa</taxon>
        <taxon>Spiralia</taxon>
        <taxon>Lophotrochozoa</taxon>
        <taxon>Mollusca</taxon>
        <taxon>Gastropoda</taxon>
        <taxon>Heterobranchia</taxon>
        <taxon>Euthyneura</taxon>
        <taxon>Panpulmonata</taxon>
        <taxon>Sacoglossa</taxon>
        <taxon>Placobranchoidea</taxon>
        <taxon>Plakobranchidae</taxon>
        <taxon>Plakobranchus</taxon>
    </lineage>
</organism>
<dbReference type="EMBL" id="BLXT01004186">
    <property type="protein sequence ID" value="GFO10598.1"/>
    <property type="molecule type" value="Genomic_DNA"/>
</dbReference>
<dbReference type="Proteomes" id="UP000735302">
    <property type="component" value="Unassembled WGS sequence"/>
</dbReference>
<comment type="caution">
    <text evidence="2">The sequence shown here is derived from an EMBL/GenBank/DDBJ whole genome shotgun (WGS) entry which is preliminary data.</text>
</comment>
<protein>
    <submittedName>
        <fullName evidence="2">Uncharacterized protein</fullName>
    </submittedName>
</protein>
<keyword evidence="1" id="KW-0472">Membrane</keyword>
<reference evidence="2 3" key="1">
    <citation type="journal article" date="2021" name="Elife">
        <title>Chloroplast acquisition without the gene transfer in kleptoplastic sea slugs, Plakobranchus ocellatus.</title>
        <authorList>
            <person name="Maeda T."/>
            <person name="Takahashi S."/>
            <person name="Yoshida T."/>
            <person name="Shimamura S."/>
            <person name="Takaki Y."/>
            <person name="Nagai Y."/>
            <person name="Toyoda A."/>
            <person name="Suzuki Y."/>
            <person name="Arimoto A."/>
            <person name="Ishii H."/>
            <person name="Satoh N."/>
            <person name="Nishiyama T."/>
            <person name="Hasebe M."/>
            <person name="Maruyama T."/>
            <person name="Minagawa J."/>
            <person name="Obokata J."/>
            <person name="Shigenobu S."/>
        </authorList>
    </citation>
    <scope>NUCLEOTIDE SEQUENCE [LARGE SCALE GENOMIC DNA]</scope>
</reference>
<sequence length="581" mass="60118">MKASGLIRLYIAGVCILAAQSFTFARFNSRRPRTRLFGTTSQLASPRYNTEPRRAYVRPFRIPGFESSPSRITSSRASKLGFDIGLGGRALSDPIASMYDSASGNGGFGFINSVGDGGGGGGQGGGDIFVGVQDPLISNSLGFNDGFNTAANSRDLKMLGMNFAESRLRQPLDIGNFGHHDQSQLRNFNLNMDNSGLGSEGSFMLSGNGGRQQNLMSVNQMSLESNQQPLNSFNQLRLEPNSLLGLDTNSGGLNTNFNQIRQGIPSSDNIGIISTGDKFSVGAGELDTFGRSQINLGSNQLGSSVVGNQIDVDTNQLGLGTFTSNLAGFNSGQASNDLSSLGVPMNNQLTGLSSQQSFLGQSNGMGAGGNTQDILGSHIQHNHVSVGGLNTNHLSSTGVENNLRSGLSNQLSTGSNLNVGLIGADLQTDPMSAVLPTQMTVINGQYLSATDRQALGLGQQSEGQSREALGVPLKDSLSALPFPTSATAGIEVMAPAYGGSGVEGFSSRDIGQFVFDGGSAGAAASQLSSGVISPSMSPTLMAPQQNLSPNGVNRGISGGIQSGAGINGQMDSSSLMATITK</sequence>
<feature type="transmembrane region" description="Helical" evidence="1">
    <location>
        <begin position="6"/>
        <end position="25"/>
    </location>
</feature>
<name>A0AAV4AT78_9GAST</name>
<evidence type="ECO:0000313" key="3">
    <source>
        <dbReference type="Proteomes" id="UP000735302"/>
    </source>
</evidence>
<keyword evidence="1" id="KW-1133">Transmembrane helix</keyword>
<proteinExistence type="predicted"/>
<accession>A0AAV4AT78</accession>
<evidence type="ECO:0000256" key="1">
    <source>
        <dbReference type="SAM" id="Phobius"/>
    </source>
</evidence>
<dbReference type="AlphaFoldDB" id="A0AAV4AT78"/>
<gene>
    <name evidence="2" type="ORF">PoB_003710300</name>
</gene>
<keyword evidence="1" id="KW-0812">Transmembrane</keyword>